<feature type="transmembrane region" description="Helical" evidence="7">
    <location>
        <begin position="385"/>
        <end position="403"/>
    </location>
</feature>
<dbReference type="PANTHER" id="PTHR23519:SF1">
    <property type="entry name" value="AUTOPHAGY-RELATED PROTEIN 22"/>
    <property type="match status" value="1"/>
</dbReference>
<protein>
    <submittedName>
        <fullName evidence="8">MFS transporter</fullName>
    </submittedName>
</protein>
<evidence type="ECO:0000256" key="7">
    <source>
        <dbReference type="SAM" id="Phobius"/>
    </source>
</evidence>
<reference evidence="8 9" key="1">
    <citation type="submission" date="2019-09" db="EMBL/GenBank/DDBJ databases">
        <title>Phylogeny of genus Pseudoclavibacter and closely related genus.</title>
        <authorList>
            <person name="Li Y."/>
        </authorList>
    </citation>
    <scope>NUCLEOTIDE SEQUENCE [LARGE SCALE GENOMIC DNA]</scope>
    <source>
        <strain evidence="8 9">EGI 60007</strain>
    </source>
</reference>
<keyword evidence="2" id="KW-0813">Transport</keyword>
<evidence type="ECO:0000256" key="4">
    <source>
        <dbReference type="ARBA" id="ARBA00022989"/>
    </source>
</evidence>
<sequence length="523" mass="55325">MSSTASGTSGTSTSDRGLLTTVDGSATLTRKELRRRTRAWVMWDIGNSAWQAIVVTFVFATYLASDLFIDPDLVELGRADPQNPLYLAGQANTTMLIANLDAIAAVIVAIISPALGARSDGSGTRKRWLLVFTVLTIATMLTMYFVLPDQSFLLFGAALLAVGVVFSEFSGVSYDAMLAQVSTKKTVGRTSGIGWGSGYLASIVLLVLLLLLFIQDFGVEGAAGMLNVPTGAEGDGLNIRLAILVAAIWLALFSIPIFLRVPETAKKPARAAIPWWKTYAVLWRTIARIGRTEPKLLLFLLSSAIFRDGLAAVFGFGAIMAAQVYGFSSSEVIYFAVAANLVAGLGTVAAGWFDDRFSPKVVVIVSLVSLVAVASLLFFLPTAQVVFWTFGLFLCLFVGPVQSASRSYLMRSTPVGHEGELFGLYRLTGRAASFLTPALIGVLLAATGDPKVTIVAIGIVLLVGLLVFLPVRSHPTQVVIEGERVAVAQITLDGESSASRAEGLGADETGATGPDAGGPTRQS</sequence>
<evidence type="ECO:0000256" key="2">
    <source>
        <dbReference type="ARBA" id="ARBA00022448"/>
    </source>
</evidence>
<feature type="compositionally biased region" description="Low complexity" evidence="6">
    <location>
        <begin position="506"/>
        <end position="523"/>
    </location>
</feature>
<evidence type="ECO:0000313" key="9">
    <source>
        <dbReference type="Proteomes" id="UP000431744"/>
    </source>
</evidence>
<proteinExistence type="predicted"/>
<dbReference type="InterPro" id="IPR024671">
    <property type="entry name" value="Atg22-like"/>
</dbReference>
<feature type="transmembrane region" description="Helical" evidence="7">
    <location>
        <begin position="40"/>
        <end position="64"/>
    </location>
</feature>
<dbReference type="InterPro" id="IPR050495">
    <property type="entry name" value="ATG22/LtaA_families"/>
</dbReference>
<dbReference type="RefSeq" id="WP_158027562.1">
    <property type="nucleotide sequence ID" value="NZ_BMHG01000001.1"/>
</dbReference>
<evidence type="ECO:0000256" key="6">
    <source>
        <dbReference type="SAM" id="MobiDB-lite"/>
    </source>
</evidence>
<dbReference type="EMBL" id="WBJY01000001">
    <property type="protein sequence ID" value="KAB1649009.1"/>
    <property type="molecule type" value="Genomic_DNA"/>
</dbReference>
<feature type="transmembrane region" description="Helical" evidence="7">
    <location>
        <begin position="96"/>
        <end position="116"/>
    </location>
</feature>
<dbReference type="SUPFAM" id="SSF103473">
    <property type="entry name" value="MFS general substrate transporter"/>
    <property type="match status" value="1"/>
</dbReference>
<evidence type="ECO:0000256" key="3">
    <source>
        <dbReference type="ARBA" id="ARBA00022692"/>
    </source>
</evidence>
<dbReference type="Proteomes" id="UP000431744">
    <property type="component" value="Unassembled WGS sequence"/>
</dbReference>
<feature type="transmembrane region" description="Helical" evidence="7">
    <location>
        <begin position="296"/>
        <end position="320"/>
    </location>
</feature>
<accession>A0A6H9WDL7</accession>
<evidence type="ECO:0000256" key="1">
    <source>
        <dbReference type="ARBA" id="ARBA00004127"/>
    </source>
</evidence>
<feature type="transmembrane region" description="Helical" evidence="7">
    <location>
        <begin position="360"/>
        <end position="379"/>
    </location>
</feature>
<evidence type="ECO:0000313" key="8">
    <source>
        <dbReference type="EMBL" id="KAB1649009.1"/>
    </source>
</evidence>
<keyword evidence="4 7" id="KW-1133">Transmembrane helix</keyword>
<keyword evidence="9" id="KW-1185">Reference proteome</keyword>
<feature type="transmembrane region" description="Helical" evidence="7">
    <location>
        <begin position="424"/>
        <end position="446"/>
    </location>
</feature>
<dbReference type="OrthoDB" id="9768783at2"/>
<dbReference type="AlphaFoldDB" id="A0A6H9WDL7"/>
<dbReference type="Pfam" id="PF11700">
    <property type="entry name" value="ATG22"/>
    <property type="match status" value="2"/>
</dbReference>
<feature type="transmembrane region" description="Helical" evidence="7">
    <location>
        <begin position="193"/>
        <end position="217"/>
    </location>
</feature>
<feature type="transmembrane region" description="Helical" evidence="7">
    <location>
        <begin position="452"/>
        <end position="471"/>
    </location>
</feature>
<name>A0A6H9WDL7_9MICO</name>
<organism evidence="8 9">
    <name type="scientific">Pseudoclavibacter endophyticus</name>
    <dbReference type="NCBI Taxonomy" id="1778590"/>
    <lineage>
        <taxon>Bacteria</taxon>
        <taxon>Bacillati</taxon>
        <taxon>Actinomycetota</taxon>
        <taxon>Actinomycetes</taxon>
        <taxon>Micrococcales</taxon>
        <taxon>Microbacteriaceae</taxon>
        <taxon>Pseudoclavibacter</taxon>
    </lineage>
</organism>
<comment type="caution">
    <text evidence="8">The sequence shown here is derived from an EMBL/GenBank/DDBJ whole genome shotgun (WGS) entry which is preliminary data.</text>
</comment>
<keyword evidence="5 7" id="KW-0472">Membrane</keyword>
<feature type="region of interest" description="Disordered" evidence="6">
    <location>
        <begin position="495"/>
        <end position="523"/>
    </location>
</feature>
<dbReference type="Gene3D" id="1.20.1250.20">
    <property type="entry name" value="MFS general substrate transporter like domains"/>
    <property type="match status" value="2"/>
</dbReference>
<feature type="transmembrane region" description="Helical" evidence="7">
    <location>
        <begin position="128"/>
        <end position="146"/>
    </location>
</feature>
<dbReference type="InterPro" id="IPR036259">
    <property type="entry name" value="MFS_trans_sf"/>
</dbReference>
<feature type="transmembrane region" description="Helical" evidence="7">
    <location>
        <begin position="152"/>
        <end position="172"/>
    </location>
</feature>
<feature type="transmembrane region" description="Helical" evidence="7">
    <location>
        <begin position="332"/>
        <end position="353"/>
    </location>
</feature>
<gene>
    <name evidence="8" type="ORF">F8O04_01590</name>
</gene>
<dbReference type="GO" id="GO:0012505">
    <property type="term" value="C:endomembrane system"/>
    <property type="evidence" value="ECO:0007669"/>
    <property type="project" value="UniProtKB-SubCell"/>
</dbReference>
<evidence type="ECO:0000256" key="5">
    <source>
        <dbReference type="ARBA" id="ARBA00023136"/>
    </source>
</evidence>
<feature type="transmembrane region" description="Helical" evidence="7">
    <location>
        <begin position="237"/>
        <end position="259"/>
    </location>
</feature>
<comment type="subcellular location">
    <subcellularLocation>
        <location evidence="1">Endomembrane system</location>
        <topology evidence="1">Multi-pass membrane protein</topology>
    </subcellularLocation>
</comment>
<dbReference type="PANTHER" id="PTHR23519">
    <property type="entry name" value="AUTOPHAGY-RELATED PROTEIN 22"/>
    <property type="match status" value="1"/>
</dbReference>
<keyword evidence="3 7" id="KW-0812">Transmembrane</keyword>